<evidence type="ECO:0000313" key="4">
    <source>
        <dbReference type="Proteomes" id="UP000464468"/>
    </source>
</evidence>
<gene>
    <name evidence="3" type="ORF">GVO57_04480</name>
</gene>
<feature type="compositionally biased region" description="Low complexity" evidence="1">
    <location>
        <begin position="426"/>
        <end position="443"/>
    </location>
</feature>
<evidence type="ECO:0000256" key="2">
    <source>
        <dbReference type="SAM" id="Phobius"/>
    </source>
</evidence>
<dbReference type="EMBL" id="CP047895">
    <property type="protein sequence ID" value="QHL90228.1"/>
    <property type="molecule type" value="Genomic_DNA"/>
</dbReference>
<keyword evidence="2" id="KW-0812">Transmembrane</keyword>
<feature type="transmembrane region" description="Helical" evidence="2">
    <location>
        <begin position="396"/>
        <end position="414"/>
    </location>
</feature>
<feature type="transmembrane region" description="Helical" evidence="2">
    <location>
        <begin position="185"/>
        <end position="201"/>
    </location>
</feature>
<feature type="transmembrane region" description="Helical" evidence="2">
    <location>
        <begin position="155"/>
        <end position="178"/>
    </location>
</feature>
<accession>A0A7Z2NUU1</accession>
<name>A0A7Z2NUU1_9SPHN</name>
<keyword evidence="4" id="KW-1185">Reference proteome</keyword>
<reference evidence="3 4" key="1">
    <citation type="submission" date="2020-01" db="EMBL/GenBank/DDBJ databases">
        <title>Sphingomonas sp. C33 whole genome sequece.</title>
        <authorList>
            <person name="Park C."/>
        </authorList>
    </citation>
    <scope>NUCLEOTIDE SEQUENCE [LARGE SCALE GENOMIC DNA]</scope>
    <source>
        <strain evidence="3 4">C33</strain>
    </source>
</reference>
<feature type="transmembrane region" description="Helical" evidence="2">
    <location>
        <begin position="232"/>
        <end position="250"/>
    </location>
</feature>
<proteinExistence type="predicted"/>
<evidence type="ECO:0000313" key="3">
    <source>
        <dbReference type="EMBL" id="QHL90228.1"/>
    </source>
</evidence>
<dbReference type="KEGG" id="schy:GVO57_04480"/>
<dbReference type="AlphaFoldDB" id="A0A7Z2NUU1"/>
<feature type="transmembrane region" description="Helical" evidence="2">
    <location>
        <begin position="113"/>
        <end position="133"/>
    </location>
</feature>
<feature type="transmembrane region" description="Helical" evidence="2">
    <location>
        <begin position="327"/>
        <end position="352"/>
    </location>
</feature>
<evidence type="ECO:0000256" key="1">
    <source>
        <dbReference type="SAM" id="MobiDB-lite"/>
    </source>
</evidence>
<sequence>MFVFLVCTAITLFVTGQAVVNLFRDRFPHAADLATLSIFYYGVPLAVAGYFDLNYDHMAFLAPFAADQELALYSIQHIAFALMALQIGRAVARRIPPPKLSWFGNSGVLTFERVRFGFAGLIGLIAVGVYLFGTREFLAGYATEGLDATGSTGNAVVYATLEFMGLTIAYAVILGICVGRIPFKLLILTCLAIMLVILAIRAKRLEIVSAFIPPAFILLSRRTAISSTSWRVIAGAIAVFVLVVVSAVRADAELGWGQGIFLFFSEGLYAGHSLPGITERLQTQTLGYEYGVRFINSLTGFIPRFVWEGKDEMVYAGNLALKGVAPLGATSFLAEVVLQGGFGAIAICYLIMGFAFERIMHFQNGWDEFLKRGYIPARVGAYLIAVAIFVPHFRDGIIPAVKLSLQASVFFILLSGLRITSAARTGAGPSGSPNPSSAASIAA</sequence>
<protein>
    <submittedName>
        <fullName evidence="3">Uncharacterized protein</fullName>
    </submittedName>
</protein>
<dbReference type="Proteomes" id="UP000464468">
    <property type="component" value="Chromosome"/>
</dbReference>
<keyword evidence="2" id="KW-0472">Membrane</keyword>
<feature type="region of interest" description="Disordered" evidence="1">
    <location>
        <begin position="424"/>
        <end position="443"/>
    </location>
</feature>
<organism evidence="3 4">
    <name type="scientific">Sphingomonas changnyeongensis</name>
    <dbReference type="NCBI Taxonomy" id="2698679"/>
    <lineage>
        <taxon>Bacteria</taxon>
        <taxon>Pseudomonadati</taxon>
        <taxon>Pseudomonadota</taxon>
        <taxon>Alphaproteobacteria</taxon>
        <taxon>Sphingomonadales</taxon>
        <taxon>Sphingomonadaceae</taxon>
        <taxon>Sphingomonas</taxon>
    </lineage>
</organism>
<feature type="transmembrane region" description="Helical" evidence="2">
    <location>
        <begin position="373"/>
        <end position="390"/>
    </location>
</feature>
<dbReference type="RefSeq" id="WP_160592156.1">
    <property type="nucleotide sequence ID" value="NZ_CP047895.1"/>
</dbReference>
<feature type="transmembrane region" description="Helical" evidence="2">
    <location>
        <begin position="70"/>
        <end position="92"/>
    </location>
</feature>
<keyword evidence="2" id="KW-1133">Transmembrane helix</keyword>